<dbReference type="Gene3D" id="2.115.10.20">
    <property type="entry name" value="Glycosyl hydrolase domain, family 43"/>
    <property type="match status" value="1"/>
</dbReference>
<dbReference type="EMBL" id="NOZP01000141">
    <property type="protein sequence ID" value="OYD14711.1"/>
    <property type="molecule type" value="Genomic_DNA"/>
</dbReference>
<dbReference type="PANTHER" id="PTHR34106:SF5">
    <property type="entry name" value="GLYCOSIDASE"/>
    <property type="match status" value="1"/>
</dbReference>
<dbReference type="AlphaFoldDB" id="A0A235BR61"/>
<evidence type="ECO:0000256" key="3">
    <source>
        <dbReference type="ARBA" id="ARBA00024356"/>
    </source>
</evidence>
<evidence type="ECO:0000313" key="4">
    <source>
        <dbReference type="EMBL" id="OYD14711.1"/>
    </source>
</evidence>
<dbReference type="InterPro" id="IPR023296">
    <property type="entry name" value="Glyco_hydro_beta-prop_sf"/>
</dbReference>
<dbReference type="PANTHER" id="PTHR34106">
    <property type="entry name" value="GLYCOSIDASE"/>
    <property type="match status" value="1"/>
</dbReference>
<dbReference type="PIRSF" id="PIRSF016202">
    <property type="entry name" value="PH1107"/>
    <property type="match status" value="1"/>
</dbReference>
<evidence type="ECO:0000313" key="5">
    <source>
        <dbReference type="Proteomes" id="UP000215559"/>
    </source>
</evidence>
<comment type="caution">
    <text evidence="4">The sequence shown here is derived from an EMBL/GenBank/DDBJ whole genome shotgun (WGS) entry which is preliminary data.</text>
</comment>
<dbReference type="Pfam" id="PF04041">
    <property type="entry name" value="Glyco_hydro_130"/>
    <property type="match status" value="1"/>
</dbReference>
<evidence type="ECO:0000256" key="2">
    <source>
        <dbReference type="ARBA" id="ARBA00022679"/>
    </source>
</evidence>
<proteinExistence type="inferred from homology"/>
<accession>A0A235BR61</accession>
<dbReference type="InterPro" id="IPR007184">
    <property type="entry name" value="Mannoside_phosphorylase"/>
</dbReference>
<comment type="similarity">
    <text evidence="3">Belongs to the glycosyl hydrolase 130 family.</text>
</comment>
<dbReference type="CDD" id="cd18615">
    <property type="entry name" value="GH130"/>
    <property type="match status" value="1"/>
</dbReference>
<protein>
    <submittedName>
        <fullName evidence="4">Glycosidase</fullName>
    </submittedName>
</protein>
<keyword evidence="1" id="KW-0328">Glycosyltransferase</keyword>
<dbReference type="GO" id="GO:0016798">
    <property type="term" value="F:hydrolase activity, acting on glycosyl bonds"/>
    <property type="evidence" value="ECO:0007669"/>
    <property type="project" value="UniProtKB-KW"/>
</dbReference>
<dbReference type="SUPFAM" id="SSF75005">
    <property type="entry name" value="Arabinanase/levansucrase/invertase"/>
    <property type="match status" value="1"/>
</dbReference>
<dbReference type="Proteomes" id="UP000215559">
    <property type="component" value="Unassembled WGS sequence"/>
</dbReference>
<reference evidence="4 5" key="1">
    <citation type="submission" date="2017-07" db="EMBL/GenBank/DDBJ databases">
        <title>Recovery of genomes from metagenomes via a dereplication, aggregation, and scoring strategy.</title>
        <authorList>
            <person name="Sieber C.M."/>
            <person name="Probst A.J."/>
            <person name="Sharrar A."/>
            <person name="Thomas B.C."/>
            <person name="Hess M."/>
            <person name="Tringe S.G."/>
            <person name="Banfield J.F."/>
        </authorList>
    </citation>
    <scope>NUCLEOTIDE SEQUENCE [LARGE SCALE GENOMIC DNA]</scope>
    <source>
        <strain evidence="4">JGI_Cruoil_03_51_56</strain>
    </source>
</reference>
<evidence type="ECO:0000256" key="1">
    <source>
        <dbReference type="ARBA" id="ARBA00022676"/>
    </source>
</evidence>
<sequence length="319" mass="35837">MVDYRKRPGSLLKRYPKNPILTAADWPHTVNAVFNPGAVRLPDGTTLLLCRVEDQRGISSLWVARSENGIDAWVIDPEPILPGKLCPTEEIWGAEDPRIVWLEELGKYAITYTAYSPAGPAVSLALTKDFKKLERLGVVVPPEDKDAALLPRRIHGRWNVFHRPITALGADIWLSESPDLHYWGKHQMVLEAKRGPWWDANKIGLAPPLIETEQGWLMIYHGVRWTAAGCIYRLGLALFDLEQPSRCLLRGTEWIFGPRESYERIGDVSDVVFSCGYTIGDNGDTLNLYYGGADSYIALATGRISEMLDWLGKHRFSPA</sequence>
<gene>
    <name evidence="4" type="ORF">CH330_07855</name>
</gene>
<keyword evidence="2" id="KW-0808">Transferase</keyword>
<name>A0A235BR61_UNCW3</name>
<dbReference type="GO" id="GO:0016757">
    <property type="term" value="F:glycosyltransferase activity"/>
    <property type="evidence" value="ECO:0007669"/>
    <property type="project" value="UniProtKB-KW"/>
</dbReference>
<keyword evidence="4" id="KW-0326">Glycosidase</keyword>
<keyword evidence="4" id="KW-0378">Hydrolase</keyword>
<organism evidence="4 5">
    <name type="scientific">candidate division WOR-3 bacterium JGI_Cruoil_03_51_56</name>
    <dbReference type="NCBI Taxonomy" id="1973747"/>
    <lineage>
        <taxon>Bacteria</taxon>
        <taxon>Bacteria division WOR-3</taxon>
    </lineage>
</organism>